<name>A0A9P4PXT2_9PLEO</name>
<keyword evidence="3" id="KW-1185">Reference proteome</keyword>
<dbReference type="Proteomes" id="UP000799764">
    <property type="component" value="Unassembled WGS sequence"/>
</dbReference>
<reference evidence="2" key="1">
    <citation type="journal article" date="2020" name="Stud. Mycol.">
        <title>101 Dothideomycetes genomes: a test case for predicting lifestyles and emergence of pathogens.</title>
        <authorList>
            <person name="Haridas S."/>
            <person name="Albert R."/>
            <person name="Binder M."/>
            <person name="Bloem J."/>
            <person name="Labutti K."/>
            <person name="Salamov A."/>
            <person name="Andreopoulos B."/>
            <person name="Baker S."/>
            <person name="Barry K."/>
            <person name="Bills G."/>
            <person name="Bluhm B."/>
            <person name="Cannon C."/>
            <person name="Castanera R."/>
            <person name="Culley D."/>
            <person name="Daum C."/>
            <person name="Ezra D."/>
            <person name="Gonzalez J."/>
            <person name="Henrissat B."/>
            <person name="Kuo A."/>
            <person name="Liang C."/>
            <person name="Lipzen A."/>
            <person name="Lutzoni F."/>
            <person name="Magnuson J."/>
            <person name="Mondo S."/>
            <person name="Nolan M."/>
            <person name="Ohm R."/>
            <person name="Pangilinan J."/>
            <person name="Park H.-J."/>
            <person name="Ramirez L."/>
            <person name="Alfaro M."/>
            <person name="Sun H."/>
            <person name="Tritt A."/>
            <person name="Yoshinaga Y."/>
            <person name="Zwiers L.-H."/>
            <person name="Turgeon B."/>
            <person name="Goodwin S."/>
            <person name="Spatafora J."/>
            <person name="Crous P."/>
            <person name="Grigoriev I."/>
        </authorList>
    </citation>
    <scope>NUCLEOTIDE SEQUENCE</scope>
    <source>
        <strain evidence="2">CBS 690.94</strain>
    </source>
</reference>
<gene>
    <name evidence="2" type="ORF">P171DRAFT_479918</name>
</gene>
<sequence length="172" mass="18984">MVRTTTADEEGCKTKAQPLGWILPSLTALAFTLSRVYGPARRDVHVHLLFLDHHHLIVHPAHILSEAEPTAGTDREQVRIWAGLGGWREVSQSLSLQLALRGAICGRSRRSRNLSGRSASTYNEEYSGTRTPRFPPTETALPDFNPHDAAAAATAFSIPTTIRTVDRIDHEL</sequence>
<feature type="compositionally biased region" description="Polar residues" evidence="1">
    <location>
        <begin position="121"/>
        <end position="130"/>
    </location>
</feature>
<evidence type="ECO:0000313" key="2">
    <source>
        <dbReference type="EMBL" id="KAF2450854.1"/>
    </source>
</evidence>
<accession>A0A9P4PXT2</accession>
<dbReference type="AlphaFoldDB" id="A0A9P4PXT2"/>
<proteinExistence type="predicted"/>
<evidence type="ECO:0000313" key="3">
    <source>
        <dbReference type="Proteomes" id="UP000799764"/>
    </source>
</evidence>
<organism evidence="2 3">
    <name type="scientific">Karstenula rhodostoma CBS 690.94</name>
    <dbReference type="NCBI Taxonomy" id="1392251"/>
    <lineage>
        <taxon>Eukaryota</taxon>
        <taxon>Fungi</taxon>
        <taxon>Dikarya</taxon>
        <taxon>Ascomycota</taxon>
        <taxon>Pezizomycotina</taxon>
        <taxon>Dothideomycetes</taxon>
        <taxon>Pleosporomycetidae</taxon>
        <taxon>Pleosporales</taxon>
        <taxon>Massarineae</taxon>
        <taxon>Didymosphaeriaceae</taxon>
        <taxon>Karstenula</taxon>
    </lineage>
</organism>
<protein>
    <submittedName>
        <fullName evidence="2">Uncharacterized protein</fullName>
    </submittedName>
</protein>
<dbReference type="EMBL" id="MU001493">
    <property type="protein sequence ID" value="KAF2450854.1"/>
    <property type="molecule type" value="Genomic_DNA"/>
</dbReference>
<feature type="region of interest" description="Disordered" evidence="1">
    <location>
        <begin position="113"/>
        <end position="134"/>
    </location>
</feature>
<evidence type="ECO:0000256" key="1">
    <source>
        <dbReference type="SAM" id="MobiDB-lite"/>
    </source>
</evidence>
<comment type="caution">
    <text evidence="2">The sequence shown here is derived from an EMBL/GenBank/DDBJ whole genome shotgun (WGS) entry which is preliminary data.</text>
</comment>